<evidence type="ECO:0000313" key="2">
    <source>
        <dbReference type="Proteomes" id="UP000253551"/>
    </source>
</evidence>
<dbReference type="AlphaFoldDB" id="A0A367INJ9"/>
<dbReference type="InterPro" id="IPR002495">
    <property type="entry name" value="Glyco_trans_8"/>
</dbReference>
<keyword evidence="2" id="KW-1185">Reference proteome</keyword>
<name>A0A367INJ9_RHIST</name>
<accession>A0A367INJ9</accession>
<dbReference type="CDD" id="cd02537">
    <property type="entry name" value="GT8_Glycogenin"/>
    <property type="match status" value="1"/>
</dbReference>
<dbReference type="Pfam" id="PF01501">
    <property type="entry name" value="Glyco_transf_8"/>
    <property type="match status" value="1"/>
</dbReference>
<reference evidence="1 2" key="1">
    <citation type="journal article" date="2018" name="G3 (Bethesda)">
        <title>Phylogenetic and Phylogenomic Definition of Rhizopus Species.</title>
        <authorList>
            <person name="Gryganskyi A.P."/>
            <person name="Golan J."/>
            <person name="Dolatabadi S."/>
            <person name="Mondo S."/>
            <person name="Robb S."/>
            <person name="Idnurm A."/>
            <person name="Muszewska A."/>
            <person name="Steczkiewicz K."/>
            <person name="Masonjones S."/>
            <person name="Liao H.L."/>
            <person name="Gajdeczka M.T."/>
            <person name="Anike F."/>
            <person name="Vuek A."/>
            <person name="Anishchenko I.M."/>
            <person name="Voigt K."/>
            <person name="de Hoog G.S."/>
            <person name="Smith M.E."/>
            <person name="Heitman J."/>
            <person name="Vilgalys R."/>
            <person name="Stajich J.E."/>
        </authorList>
    </citation>
    <scope>NUCLEOTIDE SEQUENCE [LARGE SCALE GENOMIC DNA]</scope>
    <source>
        <strain evidence="1 2">LSU 92-RS-03</strain>
    </source>
</reference>
<dbReference type="Proteomes" id="UP000253551">
    <property type="component" value="Unassembled WGS sequence"/>
</dbReference>
<organism evidence="1 2">
    <name type="scientific">Rhizopus stolonifer</name>
    <name type="common">Rhizopus nigricans</name>
    <dbReference type="NCBI Taxonomy" id="4846"/>
    <lineage>
        <taxon>Eukaryota</taxon>
        <taxon>Fungi</taxon>
        <taxon>Fungi incertae sedis</taxon>
        <taxon>Mucoromycota</taxon>
        <taxon>Mucoromycotina</taxon>
        <taxon>Mucoromycetes</taxon>
        <taxon>Mucorales</taxon>
        <taxon>Mucorineae</taxon>
        <taxon>Rhizopodaceae</taxon>
        <taxon>Rhizopus</taxon>
    </lineage>
</organism>
<dbReference type="GO" id="GO:0016757">
    <property type="term" value="F:glycosyltransferase activity"/>
    <property type="evidence" value="ECO:0007669"/>
    <property type="project" value="InterPro"/>
</dbReference>
<dbReference type="STRING" id="4846.A0A367INJ9"/>
<dbReference type="SUPFAM" id="SSF53448">
    <property type="entry name" value="Nucleotide-diphospho-sugar transferases"/>
    <property type="match status" value="1"/>
</dbReference>
<evidence type="ECO:0000313" key="1">
    <source>
        <dbReference type="EMBL" id="RCH79257.1"/>
    </source>
</evidence>
<evidence type="ECO:0008006" key="3">
    <source>
        <dbReference type="Google" id="ProtNLM"/>
    </source>
</evidence>
<gene>
    <name evidence="1" type="ORF">CU098_004833</name>
</gene>
<comment type="caution">
    <text evidence="1">The sequence shown here is derived from an EMBL/GenBank/DDBJ whole genome shotgun (WGS) entry which is preliminary data.</text>
</comment>
<dbReference type="InterPro" id="IPR050587">
    <property type="entry name" value="GNT1/Glycosyltrans_8"/>
</dbReference>
<dbReference type="PANTHER" id="PTHR11183">
    <property type="entry name" value="GLYCOGENIN SUBFAMILY MEMBER"/>
    <property type="match status" value="1"/>
</dbReference>
<dbReference type="Gene3D" id="3.90.550.10">
    <property type="entry name" value="Spore Coat Polysaccharide Biosynthesis Protein SpsA, Chain A"/>
    <property type="match status" value="1"/>
</dbReference>
<sequence>MAVSTFVNGAWVVVLTSTNNYIKGVIALKHALHDLHKSQYPLLVLYTSDVAPHAVQTLKEIGCIVKEIEPIHPLGKVEYKAERFTETWTKLAVWNQEEYERLVLLDADMLPLQNMDELMHISLPSKDWVAASHACVCNPQKIKHYPSTWIPENCAYTGRDTSACIQPASIKDGYTYFNSGLIVLTPESDKFNSMISYLNSISDLNIYPFPDQDFLNEIFKEQWKPLPYTYNALKTLQWAHKPMWDLSSIKNVHYILTKPWDIDLDRDLSDLESIYKPLYQLWWNSYSSITRAIYNQEEVVNHAML</sequence>
<dbReference type="InterPro" id="IPR029044">
    <property type="entry name" value="Nucleotide-diphossugar_trans"/>
</dbReference>
<dbReference type="EMBL" id="PJQM01006692">
    <property type="protein sequence ID" value="RCH79257.1"/>
    <property type="molecule type" value="Genomic_DNA"/>
</dbReference>
<protein>
    <recommendedName>
        <fullName evidence="3">Nucleotide-diphospho-sugar transferase</fullName>
    </recommendedName>
</protein>
<dbReference type="OrthoDB" id="2014201at2759"/>
<proteinExistence type="predicted"/>